<dbReference type="RefSeq" id="WP_070116045.1">
    <property type="nucleotide sequence ID" value="NZ_MASR01000001.1"/>
</dbReference>
<dbReference type="InterPro" id="IPR013108">
    <property type="entry name" value="Amidohydro_3"/>
</dbReference>
<dbReference type="EMBL" id="MASR01000001">
    <property type="protein sequence ID" value="OFE12422.1"/>
    <property type="molecule type" value="Genomic_DNA"/>
</dbReference>
<dbReference type="STRING" id="1524254.PHACT_04120"/>
<dbReference type="SUPFAM" id="SSF51338">
    <property type="entry name" value="Composite domain of metallo-dependent hydrolases"/>
    <property type="match status" value="1"/>
</dbReference>
<dbReference type="Proteomes" id="UP000175669">
    <property type="component" value="Unassembled WGS sequence"/>
</dbReference>
<dbReference type="Gene3D" id="3.10.310.70">
    <property type="match status" value="1"/>
</dbReference>
<comment type="caution">
    <text evidence="2">The sequence shown here is derived from an EMBL/GenBank/DDBJ whole genome shotgun (WGS) entry which is preliminary data.</text>
</comment>
<dbReference type="Gene3D" id="3.20.20.140">
    <property type="entry name" value="Metal-dependent hydrolases"/>
    <property type="match status" value="1"/>
</dbReference>
<dbReference type="InterPro" id="IPR032466">
    <property type="entry name" value="Metal_Hydrolase"/>
</dbReference>
<reference evidence="3" key="1">
    <citation type="submission" date="2016-07" db="EMBL/GenBank/DDBJ databases">
        <authorList>
            <person name="Florea S."/>
            <person name="Webb J.S."/>
            <person name="Jaromczyk J."/>
            <person name="Schardl C.L."/>
        </authorList>
    </citation>
    <scope>NUCLEOTIDE SEQUENCE [LARGE SCALE GENOMIC DNA]</scope>
    <source>
        <strain evidence="3">KCTC 42131</strain>
    </source>
</reference>
<gene>
    <name evidence="2" type="ORF">PHACT_04120</name>
</gene>
<organism evidence="2 3">
    <name type="scientific">Pseudohongiella acticola</name>
    <dbReference type="NCBI Taxonomy" id="1524254"/>
    <lineage>
        <taxon>Bacteria</taxon>
        <taxon>Pseudomonadati</taxon>
        <taxon>Pseudomonadota</taxon>
        <taxon>Gammaproteobacteria</taxon>
        <taxon>Pseudomonadales</taxon>
        <taxon>Pseudohongiellaceae</taxon>
        <taxon>Pseudohongiella</taxon>
    </lineage>
</organism>
<dbReference type="PANTHER" id="PTHR22642">
    <property type="entry name" value="IMIDAZOLONEPROPIONASE"/>
    <property type="match status" value="1"/>
</dbReference>
<keyword evidence="3" id="KW-1185">Reference proteome</keyword>
<protein>
    <submittedName>
        <fullName evidence="2">Amidohydrolase</fullName>
    </submittedName>
</protein>
<name>A0A1E8CJE8_9GAMM</name>
<dbReference type="CDD" id="cd01300">
    <property type="entry name" value="YtcJ_like"/>
    <property type="match status" value="1"/>
</dbReference>
<dbReference type="Pfam" id="PF07969">
    <property type="entry name" value="Amidohydro_3"/>
    <property type="match status" value="1"/>
</dbReference>
<dbReference type="SUPFAM" id="SSF51556">
    <property type="entry name" value="Metallo-dependent hydrolases"/>
    <property type="match status" value="1"/>
</dbReference>
<feature type="domain" description="Amidohydrolase 3" evidence="1">
    <location>
        <begin position="96"/>
        <end position="572"/>
    </location>
</feature>
<evidence type="ECO:0000313" key="3">
    <source>
        <dbReference type="Proteomes" id="UP000175669"/>
    </source>
</evidence>
<dbReference type="InterPro" id="IPR033932">
    <property type="entry name" value="YtcJ-like"/>
</dbReference>
<dbReference type="PANTHER" id="PTHR22642:SF2">
    <property type="entry name" value="PROTEIN LONG AFTER FAR-RED 3"/>
    <property type="match status" value="1"/>
</dbReference>
<dbReference type="InterPro" id="IPR011059">
    <property type="entry name" value="Metal-dep_hydrolase_composite"/>
</dbReference>
<evidence type="ECO:0000313" key="2">
    <source>
        <dbReference type="EMBL" id="OFE12422.1"/>
    </source>
</evidence>
<proteinExistence type="predicted"/>
<dbReference type="OrthoDB" id="9031471at2"/>
<keyword evidence="2" id="KW-0378">Hydrolase</keyword>
<evidence type="ECO:0000259" key="1">
    <source>
        <dbReference type="Pfam" id="PF07969"/>
    </source>
</evidence>
<dbReference type="AlphaFoldDB" id="A0A1E8CJE8"/>
<accession>A0A1E8CJE8</accession>
<dbReference type="GO" id="GO:0016810">
    <property type="term" value="F:hydrolase activity, acting on carbon-nitrogen (but not peptide) bonds"/>
    <property type="evidence" value="ECO:0007669"/>
    <property type="project" value="InterPro"/>
</dbReference>
<dbReference type="Gene3D" id="2.30.40.10">
    <property type="entry name" value="Urease, subunit C, domain 1"/>
    <property type="match status" value="1"/>
</dbReference>
<sequence length="575" mass="62846">MSALFTSQRRQAPFAACRYVIGCAFFWLSSSLLLSASAAAQTTLLTNVNGYTMLQGEGAGSTRERMHFSAIQFTGDTIDRLFTEGDELPADDNMTVIDGEGKTLLPGLIDAHGHVLSYGLSLLRVDMTGTRSEQEAVERVRAFQQANPELSWIQGRGWNQVLWDSNDFPSADSLAQAQADTPMWFSRVDGHAGWANQAAMELAGIDASTPDPDGGMIIRDSEGRPTGTFVDTAMSYITQHIPALSLEDQKMALRQAMLALAEQGLTSVHDAGVSSTTLQAYQELLMDGPLPIRVYVMLAGGDDQLSDRLAEGHFTSADNTLVVRSVKISADGALGSRGAYLNEDYSDQVGHQGLLLLSPERLTQLMEMSMQAGFQVNVHAIGDGANMLVLDNYEALIQRTDTHAQRHRIEHAQVLRYEDILRFNELNVIPSMQATHATSDKNMAQDRLGEIRIQGAYAWRKLMDAGAVIANGSDFPVESPNPFFGLHAAVTRQDRQDQPPGGWFPGERMTLGEALTSFTLDAAYAAHQEEHLGSLEPGKLADFILLEQDVFAIEPSQLWQVDVAQTWVGGRQIGE</sequence>